<evidence type="ECO:0000313" key="2">
    <source>
        <dbReference type="Proteomes" id="UP001186974"/>
    </source>
</evidence>
<accession>A0ACC3CSY7</accession>
<dbReference type="EMBL" id="JAWDJW010012287">
    <property type="protein sequence ID" value="KAK3044200.1"/>
    <property type="molecule type" value="Genomic_DNA"/>
</dbReference>
<reference evidence="1" key="1">
    <citation type="submission" date="2024-09" db="EMBL/GenBank/DDBJ databases">
        <title>Black Yeasts Isolated from many extreme environments.</title>
        <authorList>
            <person name="Coleine C."/>
            <person name="Stajich J.E."/>
            <person name="Selbmann L."/>
        </authorList>
    </citation>
    <scope>NUCLEOTIDE SEQUENCE</scope>
    <source>
        <strain evidence="1">CCFEE 5737</strain>
    </source>
</reference>
<feature type="non-terminal residue" evidence="1">
    <location>
        <position position="302"/>
    </location>
</feature>
<evidence type="ECO:0000313" key="1">
    <source>
        <dbReference type="EMBL" id="KAK3044200.1"/>
    </source>
</evidence>
<sequence length="302" mass="33066">MLNLFINSLVPSPSSVLFEALELDPIPLQPPVQVIDRDNKSNDTGLFSALSSYVSSFANDEPPEPSDQEIDYTLCTIDYITDCKFNEVFENIRDMPIDALKALMASLLAQIPENDGQPPVIGVKPELPAPTPIRPNGPKPQLKVPTYDPMLVFVLEFATILALRDEETVATLGKDVADALQTVVRDASNLHYVTVSRAVYYLLRLLRASDDHEFIRAPVVLHQISSFSTKILSRIAPSLLLGLQSCIRGPSGLRNEMATSPDFWSILNHLQALPTVAPTILEIATDLATSAPAGITVDNYES</sequence>
<dbReference type="Proteomes" id="UP001186974">
    <property type="component" value="Unassembled WGS sequence"/>
</dbReference>
<comment type="caution">
    <text evidence="1">The sequence shown here is derived from an EMBL/GenBank/DDBJ whole genome shotgun (WGS) entry which is preliminary data.</text>
</comment>
<organism evidence="1 2">
    <name type="scientific">Coniosporium uncinatum</name>
    <dbReference type="NCBI Taxonomy" id="93489"/>
    <lineage>
        <taxon>Eukaryota</taxon>
        <taxon>Fungi</taxon>
        <taxon>Dikarya</taxon>
        <taxon>Ascomycota</taxon>
        <taxon>Pezizomycotina</taxon>
        <taxon>Dothideomycetes</taxon>
        <taxon>Dothideomycetes incertae sedis</taxon>
        <taxon>Coniosporium</taxon>
    </lineage>
</organism>
<gene>
    <name evidence="1" type="ORF">LTS18_001908</name>
</gene>
<keyword evidence="2" id="KW-1185">Reference proteome</keyword>
<protein>
    <submittedName>
        <fullName evidence="1">Uncharacterized protein</fullName>
    </submittedName>
</protein>
<proteinExistence type="predicted"/>
<name>A0ACC3CSY7_9PEZI</name>